<evidence type="ECO:0000259" key="4">
    <source>
        <dbReference type="Pfam" id="PF01212"/>
    </source>
</evidence>
<reference evidence="5 6" key="1">
    <citation type="submission" date="2018-12" db="EMBL/GenBank/DDBJ databases">
        <title>Alloscrdovia theropitheci sp. nov: a novel taxon from the feces of the bleeding-herat monkey (Theropithecus geleda).</title>
        <authorList>
            <person name="Modesto M."/>
        </authorList>
    </citation>
    <scope>NUCLEOTIDE SEQUENCE [LARGE SCALE GENOMIC DNA]</scope>
    <source>
        <strain evidence="5 6">GLDI4/2</strain>
    </source>
</reference>
<comment type="caution">
    <text evidence="5">The sequence shown here is derived from an EMBL/GenBank/DDBJ whole genome shotgun (WGS) entry which is preliminary data.</text>
</comment>
<dbReference type="EMBL" id="RXLP01000001">
    <property type="protein sequence ID" value="TCD55065.1"/>
    <property type="molecule type" value="Genomic_DNA"/>
</dbReference>
<dbReference type="Proteomes" id="UP000291289">
    <property type="component" value="Unassembled WGS sequence"/>
</dbReference>
<keyword evidence="6" id="KW-1185">Reference proteome</keyword>
<dbReference type="PANTHER" id="PTHR48097:SF5">
    <property type="entry name" value="LOW SPECIFICITY L-THREONINE ALDOLASE"/>
    <property type="match status" value="1"/>
</dbReference>
<dbReference type="InterPro" id="IPR015421">
    <property type="entry name" value="PyrdxlP-dep_Trfase_major"/>
</dbReference>
<evidence type="ECO:0000256" key="3">
    <source>
        <dbReference type="ARBA" id="ARBA00022898"/>
    </source>
</evidence>
<keyword evidence="5" id="KW-0808">Transferase</keyword>
<dbReference type="GO" id="GO:0016829">
    <property type="term" value="F:lyase activity"/>
    <property type="evidence" value="ECO:0007669"/>
    <property type="project" value="InterPro"/>
</dbReference>
<dbReference type="Gene3D" id="3.90.1150.10">
    <property type="entry name" value="Aspartate Aminotransferase, domain 1"/>
    <property type="match status" value="1"/>
</dbReference>
<dbReference type="InterPro" id="IPR015422">
    <property type="entry name" value="PyrdxlP-dep_Trfase_small"/>
</dbReference>
<comment type="similarity">
    <text evidence="2">Belongs to the threonine aldolase family.</text>
</comment>
<dbReference type="RefSeq" id="WP_131282915.1">
    <property type="nucleotide sequence ID" value="NZ_RXLP01000001.1"/>
</dbReference>
<organism evidence="5 6">
    <name type="scientific">Alloscardovia theropitheci</name>
    <dbReference type="NCBI Taxonomy" id="2496842"/>
    <lineage>
        <taxon>Bacteria</taxon>
        <taxon>Bacillati</taxon>
        <taxon>Actinomycetota</taxon>
        <taxon>Actinomycetes</taxon>
        <taxon>Bifidobacteriales</taxon>
        <taxon>Bifidobacteriaceae</taxon>
        <taxon>Alloscardovia</taxon>
    </lineage>
</organism>
<dbReference type="AlphaFoldDB" id="A0A4R0QUI0"/>
<evidence type="ECO:0000256" key="2">
    <source>
        <dbReference type="ARBA" id="ARBA00006966"/>
    </source>
</evidence>
<gene>
    <name evidence="5" type="ORF">EJ419_00220</name>
</gene>
<dbReference type="OrthoDB" id="9774495at2"/>
<dbReference type="PANTHER" id="PTHR48097">
    <property type="entry name" value="L-THREONINE ALDOLASE-RELATED"/>
    <property type="match status" value="1"/>
</dbReference>
<proteinExistence type="inferred from homology"/>
<accession>A0A4R0QUI0</accession>
<dbReference type="Pfam" id="PF01212">
    <property type="entry name" value="Beta_elim_lyase"/>
    <property type="match status" value="1"/>
</dbReference>
<evidence type="ECO:0000256" key="1">
    <source>
        <dbReference type="ARBA" id="ARBA00001933"/>
    </source>
</evidence>
<dbReference type="InterPro" id="IPR015424">
    <property type="entry name" value="PyrdxlP-dep_Trfase"/>
</dbReference>
<name>A0A4R0QUI0_9BIFI</name>
<dbReference type="InterPro" id="IPR001597">
    <property type="entry name" value="ArAA_b-elim_lyase/Thr_aldolase"/>
</dbReference>
<dbReference type="GO" id="GO:0008483">
    <property type="term" value="F:transaminase activity"/>
    <property type="evidence" value="ECO:0007669"/>
    <property type="project" value="UniProtKB-KW"/>
</dbReference>
<dbReference type="SUPFAM" id="SSF53383">
    <property type="entry name" value="PLP-dependent transferases"/>
    <property type="match status" value="1"/>
</dbReference>
<keyword evidence="5" id="KW-0032">Aminotransferase</keyword>
<dbReference type="GO" id="GO:0006520">
    <property type="term" value="P:amino acid metabolic process"/>
    <property type="evidence" value="ECO:0007669"/>
    <property type="project" value="InterPro"/>
</dbReference>
<protein>
    <submittedName>
        <fullName evidence="5">Aminotransferase class I/II-fold pyridoxal phosphate-dependent enzyme</fullName>
    </submittedName>
</protein>
<keyword evidence="3" id="KW-0663">Pyridoxal phosphate</keyword>
<evidence type="ECO:0000313" key="6">
    <source>
        <dbReference type="Proteomes" id="UP000291289"/>
    </source>
</evidence>
<sequence length="348" mass="38727">MLAFHNDYHAGAHPDVLQALVETNGAALNGYGDDEYTVLAREKIREAIEQPNAGVYLVSGGTQTNQIVIDTMLEAWQGVIAAQTGHVSVHEAGAIEFSGHKVLTVPSYDGLARADDIRNYVSMFYDDPNHDHMVFPGMVYLSYPSEFGTLYSREELIEIRRICEEFSMTLFIDGARLGYALGAQTEHISLPELAQIADVFYTGGTKLGALLGEAIVFTQRLDGKTLEPKHFITQIKQHGALLAQGRVVGVQFNALFTDNLYTKIGTRANMMAQRVVNVMNKHGFESYIVSPTNQQFFVMDKSQYELLTTVATVSLWEPPRNGKYIVRMVTSWDTTDEMVDTLDAQLNN</sequence>
<comment type="cofactor">
    <cofactor evidence="1">
        <name>pyridoxal 5'-phosphate</name>
        <dbReference type="ChEBI" id="CHEBI:597326"/>
    </cofactor>
</comment>
<evidence type="ECO:0000313" key="5">
    <source>
        <dbReference type="EMBL" id="TCD55065.1"/>
    </source>
</evidence>
<dbReference type="Gene3D" id="3.40.640.10">
    <property type="entry name" value="Type I PLP-dependent aspartate aminotransferase-like (Major domain)"/>
    <property type="match status" value="1"/>
</dbReference>
<feature type="domain" description="Aromatic amino acid beta-eliminating lyase/threonine aldolase" evidence="4">
    <location>
        <begin position="30"/>
        <end position="299"/>
    </location>
</feature>